<gene>
    <name evidence="2" type="ORF">KC19_1G088200</name>
</gene>
<proteinExistence type="predicted"/>
<reference evidence="2" key="1">
    <citation type="submission" date="2020-06" db="EMBL/GenBank/DDBJ databases">
        <title>WGS assembly of Ceratodon purpureus strain R40.</title>
        <authorList>
            <person name="Carey S.B."/>
            <person name="Jenkins J."/>
            <person name="Shu S."/>
            <person name="Lovell J.T."/>
            <person name="Sreedasyam A."/>
            <person name="Maumus F."/>
            <person name="Tiley G.P."/>
            <person name="Fernandez-Pozo N."/>
            <person name="Barry K."/>
            <person name="Chen C."/>
            <person name="Wang M."/>
            <person name="Lipzen A."/>
            <person name="Daum C."/>
            <person name="Saski C.A."/>
            <person name="Payton A.C."/>
            <person name="Mcbreen J.C."/>
            <person name="Conrad R.E."/>
            <person name="Kollar L.M."/>
            <person name="Olsson S."/>
            <person name="Huttunen S."/>
            <person name="Landis J.B."/>
            <person name="Wickett N.J."/>
            <person name="Johnson M.G."/>
            <person name="Rensing S.A."/>
            <person name="Grimwood J."/>
            <person name="Schmutz J."/>
            <person name="Mcdaniel S.F."/>
        </authorList>
    </citation>
    <scope>NUCLEOTIDE SEQUENCE</scope>
    <source>
        <strain evidence="2">R40</strain>
    </source>
</reference>
<evidence type="ECO:0000313" key="3">
    <source>
        <dbReference type="Proteomes" id="UP000822688"/>
    </source>
</evidence>
<evidence type="ECO:0000256" key="1">
    <source>
        <dbReference type="SAM" id="MobiDB-lite"/>
    </source>
</evidence>
<dbReference type="Proteomes" id="UP000822688">
    <property type="component" value="Chromosome 1"/>
</dbReference>
<comment type="caution">
    <text evidence="2">The sequence shown here is derived from an EMBL/GenBank/DDBJ whole genome shotgun (WGS) entry which is preliminary data.</text>
</comment>
<organism evidence="2 3">
    <name type="scientific">Ceratodon purpureus</name>
    <name type="common">Fire moss</name>
    <name type="synonym">Dicranum purpureum</name>
    <dbReference type="NCBI Taxonomy" id="3225"/>
    <lineage>
        <taxon>Eukaryota</taxon>
        <taxon>Viridiplantae</taxon>
        <taxon>Streptophyta</taxon>
        <taxon>Embryophyta</taxon>
        <taxon>Bryophyta</taxon>
        <taxon>Bryophytina</taxon>
        <taxon>Bryopsida</taxon>
        <taxon>Dicranidae</taxon>
        <taxon>Pseudoditrichales</taxon>
        <taxon>Ditrichaceae</taxon>
        <taxon>Ceratodon</taxon>
    </lineage>
</organism>
<evidence type="ECO:0000313" key="2">
    <source>
        <dbReference type="EMBL" id="KAG0590304.1"/>
    </source>
</evidence>
<feature type="region of interest" description="Disordered" evidence="1">
    <location>
        <begin position="33"/>
        <end position="62"/>
    </location>
</feature>
<dbReference type="AlphaFoldDB" id="A0A8T0J2Z4"/>
<sequence>MGAGDAGHGEPGWECEWDKLTVPLLPPSQRCLTVDSLSPSPSPSPTRSWHPASALRPCTPAPQTPPDVAAPAACCVLRAAAPPRSVALALLAVASSPTA</sequence>
<accession>A0A8T0J2Z4</accession>
<dbReference type="EMBL" id="CM026421">
    <property type="protein sequence ID" value="KAG0590304.1"/>
    <property type="molecule type" value="Genomic_DNA"/>
</dbReference>
<protein>
    <submittedName>
        <fullName evidence="2">Uncharacterized protein</fullName>
    </submittedName>
</protein>
<name>A0A8T0J2Z4_CERPU</name>
<keyword evidence="3" id="KW-1185">Reference proteome</keyword>